<dbReference type="InParanoid" id="D1YYW2"/>
<keyword evidence="2 7" id="KW-0813">Transport</keyword>
<keyword evidence="10" id="KW-1185">Reference proteome</keyword>
<dbReference type="InterPro" id="IPR025966">
    <property type="entry name" value="OppC_N"/>
</dbReference>
<feature type="transmembrane region" description="Helical" evidence="7">
    <location>
        <begin position="231"/>
        <end position="251"/>
    </location>
</feature>
<evidence type="ECO:0000256" key="5">
    <source>
        <dbReference type="ARBA" id="ARBA00022989"/>
    </source>
</evidence>
<keyword evidence="4 7" id="KW-0812">Transmembrane</keyword>
<dbReference type="KEGG" id="mpd:MCP_1562"/>
<dbReference type="GeneID" id="8681496"/>
<evidence type="ECO:0000256" key="1">
    <source>
        <dbReference type="ARBA" id="ARBA00004651"/>
    </source>
</evidence>
<dbReference type="PATRIC" id="fig|304371.9.peg.1598"/>
<reference evidence="9 10" key="1">
    <citation type="journal article" date="2007" name="Appl. Environ. Microbiol.">
        <title>Isolation of key methanogens for global methane emission from rice paddy fields: a novel isolate affiliated with the clone cluster rice cluster I.</title>
        <authorList>
            <person name="Sakai S."/>
            <person name="Imachi H."/>
            <person name="Sekiguchi Y."/>
            <person name="Ohashi A."/>
            <person name="Harada H."/>
            <person name="Kamagata Y."/>
        </authorList>
    </citation>
    <scope>NUCLEOTIDE SEQUENCE [LARGE SCALE GENOMIC DNA]</scope>
    <source>
        <strain evidence="10">DSM 17711 / JCM 13418 / NBRC 101707 / SANAE</strain>
    </source>
</reference>
<dbReference type="PANTHER" id="PTHR43386:SF1">
    <property type="entry name" value="D,D-DIPEPTIDE TRANSPORT SYSTEM PERMEASE PROTEIN DDPC-RELATED"/>
    <property type="match status" value="1"/>
</dbReference>
<keyword evidence="3" id="KW-1003">Cell membrane</keyword>
<protein>
    <submittedName>
        <fullName evidence="9">Peptide ABC transporter permease protein</fullName>
    </submittedName>
</protein>
<dbReference type="GO" id="GO:0055085">
    <property type="term" value="P:transmembrane transport"/>
    <property type="evidence" value="ECO:0007669"/>
    <property type="project" value="InterPro"/>
</dbReference>
<dbReference type="AlphaFoldDB" id="D1YYW2"/>
<evidence type="ECO:0000256" key="6">
    <source>
        <dbReference type="ARBA" id="ARBA00023136"/>
    </source>
</evidence>
<feature type="transmembrane region" description="Helical" evidence="7">
    <location>
        <begin position="271"/>
        <end position="294"/>
    </location>
</feature>
<evidence type="ECO:0000313" key="10">
    <source>
        <dbReference type="Proteomes" id="UP000001882"/>
    </source>
</evidence>
<dbReference type="GO" id="GO:0005886">
    <property type="term" value="C:plasma membrane"/>
    <property type="evidence" value="ECO:0007669"/>
    <property type="project" value="UniProtKB-SubCell"/>
</dbReference>
<dbReference type="STRING" id="304371.MCP_1562"/>
<organism evidence="9 10">
    <name type="scientific">Methanocella paludicola (strain DSM 17711 / JCM 13418 / NBRC 101707 / SANAE)</name>
    <dbReference type="NCBI Taxonomy" id="304371"/>
    <lineage>
        <taxon>Archaea</taxon>
        <taxon>Methanobacteriati</taxon>
        <taxon>Methanobacteriota</taxon>
        <taxon>Stenosarchaea group</taxon>
        <taxon>Methanomicrobia</taxon>
        <taxon>Methanocellales</taxon>
        <taxon>Methanocellaceae</taxon>
        <taxon>Methanocella</taxon>
    </lineage>
</organism>
<dbReference type="EMBL" id="AP011532">
    <property type="protein sequence ID" value="BAI61634.1"/>
    <property type="molecule type" value="Genomic_DNA"/>
</dbReference>
<evidence type="ECO:0000259" key="8">
    <source>
        <dbReference type="PROSITE" id="PS50928"/>
    </source>
</evidence>
<dbReference type="PROSITE" id="PS50928">
    <property type="entry name" value="ABC_TM1"/>
    <property type="match status" value="1"/>
</dbReference>
<dbReference type="InterPro" id="IPR035906">
    <property type="entry name" value="MetI-like_sf"/>
</dbReference>
<reference evidence="9 10" key="2">
    <citation type="journal article" date="2008" name="Int. J. Syst. Evol. Microbiol.">
        <title>Methanocella paludicola gen. nov., sp. nov., a methane-producing archaeon, the first isolate of the lineage 'Rice Cluster I', and proposal of the new archaeal order Methanocellales ord. nov.</title>
        <authorList>
            <person name="Sakai S."/>
            <person name="Imachi H."/>
            <person name="Hanada S."/>
            <person name="Ohashi A."/>
            <person name="Harada H."/>
            <person name="Kamagata Y."/>
        </authorList>
    </citation>
    <scope>NUCLEOTIDE SEQUENCE [LARGE SCALE GENOMIC DNA]</scope>
    <source>
        <strain evidence="10">DSM 17711 / JCM 13418 / NBRC 101707 / SANAE</strain>
    </source>
</reference>
<feature type="transmembrane region" description="Helical" evidence="7">
    <location>
        <begin position="41"/>
        <end position="63"/>
    </location>
</feature>
<accession>D1YYW2</accession>
<sequence length="304" mass="33214">MANDAITIQKKKSFIDDWKEKNDSKIKDWKHSISLFTKSPLAMIGLFIVIFFMLVAIFAPYLAPYSNNWRDLSLQSQAPSSTHILGTEIYGGDIFSMIIWGSRVSLVTAFAVVLSIVIFGTIVGAFAGYFGGIIDEALMRVTDIFLAFPSLVLSMVIVAALGSGLQNVMISIAIVSWPTYARLIRGQVLSIKERNYIEAARAVGSSDWRIISKHLIPNSLAPTIVQATMDVGSIIITSAALSFIGMGAGPGEAEWGRMINDGQAMLLNAPWISTFPGLAILLFCLGFNLLGDGLRDIMDPRMRR</sequence>
<evidence type="ECO:0000256" key="2">
    <source>
        <dbReference type="ARBA" id="ARBA00022448"/>
    </source>
</evidence>
<feature type="domain" description="ABC transmembrane type-1" evidence="8">
    <location>
        <begin position="106"/>
        <end position="291"/>
    </location>
</feature>
<dbReference type="OrthoDB" id="312811at2157"/>
<dbReference type="InterPro" id="IPR050366">
    <property type="entry name" value="BP-dependent_transpt_permease"/>
</dbReference>
<dbReference type="PANTHER" id="PTHR43386">
    <property type="entry name" value="OLIGOPEPTIDE TRANSPORT SYSTEM PERMEASE PROTEIN APPC"/>
    <property type="match status" value="1"/>
</dbReference>
<dbReference type="Gene3D" id="1.10.3720.10">
    <property type="entry name" value="MetI-like"/>
    <property type="match status" value="1"/>
</dbReference>
<dbReference type="RefSeq" id="WP_012900313.1">
    <property type="nucleotide sequence ID" value="NC_013665.1"/>
</dbReference>
<evidence type="ECO:0000313" key="9">
    <source>
        <dbReference type="EMBL" id="BAI61634.1"/>
    </source>
</evidence>
<dbReference type="Pfam" id="PF00528">
    <property type="entry name" value="BPD_transp_1"/>
    <property type="match status" value="1"/>
</dbReference>
<reference evidence="10" key="3">
    <citation type="journal article" date="2011" name="PLoS ONE">
        <title>Genome sequence of a mesophilic hydrogenotrophic methanogen Methanocella paludicola, the first cultivated representative of the order Methanocellales.</title>
        <authorList>
            <person name="Sakai S."/>
            <person name="Takaki Y."/>
            <person name="Shimamura S."/>
            <person name="Sekine M."/>
            <person name="Tajima T."/>
            <person name="Kosugi H."/>
            <person name="Ichikawa N."/>
            <person name="Tasumi E."/>
            <person name="Hiraki A.T."/>
            <person name="Shimizu A."/>
            <person name="Kato Y."/>
            <person name="Nishiko R."/>
            <person name="Mori K."/>
            <person name="Fujita N."/>
            <person name="Imachi H."/>
            <person name="Takai K."/>
        </authorList>
    </citation>
    <scope>NUCLEOTIDE SEQUENCE [LARGE SCALE GENOMIC DNA]</scope>
    <source>
        <strain evidence="10">DSM 17711 / JCM 13418 / NBRC 101707 / SANAE</strain>
    </source>
</reference>
<comment type="subcellular location">
    <subcellularLocation>
        <location evidence="1 7">Cell membrane</location>
        <topology evidence="1 7">Multi-pass membrane protein</topology>
    </subcellularLocation>
</comment>
<dbReference type="eggNOG" id="arCOG00748">
    <property type="taxonomic scope" value="Archaea"/>
</dbReference>
<feature type="transmembrane region" description="Helical" evidence="7">
    <location>
        <begin position="106"/>
        <end position="132"/>
    </location>
</feature>
<evidence type="ECO:0000256" key="3">
    <source>
        <dbReference type="ARBA" id="ARBA00022475"/>
    </source>
</evidence>
<proteinExistence type="inferred from homology"/>
<dbReference type="CDD" id="cd06261">
    <property type="entry name" value="TM_PBP2"/>
    <property type="match status" value="1"/>
</dbReference>
<keyword evidence="5 7" id="KW-1133">Transmembrane helix</keyword>
<dbReference type="Proteomes" id="UP000001882">
    <property type="component" value="Chromosome"/>
</dbReference>
<dbReference type="InterPro" id="IPR000515">
    <property type="entry name" value="MetI-like"/>
</dbReference>
<comment type="similarity">
    <text evidence="7">Belongs to the binding-protein-dependent transport system permease family.</text>
</comment>
<evidence type="ECO:0000256" key="7">
    <source>
        <dbReference type="RuleBase" id="RU363032"/>
    </source>
</evidence>
<gene>
    <name evidence="9" type="ordered locus">MCP_1562</name>
</gene>
<keyword evidence="6 7" id="KW-0472">Membrane</keyword>
<dbReference type="SUPFAM" id="SSF161098">
    <property type="entry name" value="MetI-like"/>
    <property type="match status" value="1"/>
</dbReference>
<name>D1YYW2_METPS</name>
<dbReference type="Pfam" id="PF12911">
    <property type="entry name" value="OppC_N"/>
    <property type="match status" value="1"/>
</dbReference>
<evidence type="ECO:0000256" key="4">
    <source>
        <dbReference type="ARBA" id="ARBA00022692"/>
    </source>
</evidence>